<dbReference type="SUPFAM" id="SSF69322">
    <property type="entry name" value="Tricorn protease domain 2"/>
    <property type="match status" value="1"/>
</dbReference>
<dbReference type="EMBL" id="JAPFFF010000009">
    <property type="protein sequence ID" value="KAK8882267.1"/>
    <property type="molecule type" value="Genomic_DNA"/>
</dbReference>
<organism evidence="1 2">
    <name type="scientific">Tritrichomonas musculus</name>
    <dbReference type="NCBI Taxonomy" id="1915356"/>
    <lineage>
        <taxon>Eukaryota</taxon>
        <taxon>Metamonada</taxon>
        <taxon>Parabasalia</taxon>
        <taxon>Tritrichomonadida</taxon>
        <taxon>Tritrichomonadidae</taxon>
        <taxon>Tritrichomonas</taxon>
    </lineage>
</organism>
<dbReference type="PROSITE" id="PS50896">
    <property type="entry name" value="LISH"/>
    <property type="match status" value="1"/>
</dbReference>
<reference evidence="1 2" key="1">
    <citation type="submission" date="2024-04" db="EMBL/GenBank/DDBJ databases">
        <title>Tritrichomonas musculus Genome.</title>
        <authorList>
            <person name="Alves-Ferreira E."/>
            <person name="Grigg M."/>
            <person name="Lorenzi H."/>
            <person name="Galac M."/>
        </authorList>
    </citation>
    <scope>NUCLEOTIDE SEQUENCE [LARGE SCALE GENOMIC DNA]</scope>
    <source>
        <strain evidence="1 2">EAF2021</strain>
    </source>
</reference>
<evidence type="ECO:0000313" key="1">
    <source>
        <dbReference type="EMBL" id="KAK8882267.1"/>
    </source>
</evidence>
<dbReference type="Gene3D" id="2.130.10.10">
    <property type="entry name" value="YVTN repeat-like/Quinoprotein amine dehydrogenase"/>
    <property type="match status" value="1"/>
</dbReference>
<evidence type="ECO:0000313" key="2">
    <source>
        <dbReference type="Proteomes" id="UP001470230"/>
    </source>
</evidence>
<name>A0ABR2JU16_9EUKA</name>
<gene>
    <name evidence="1" type="ORF">M9Y10_044909</name>
</gene>
<sequence>MDPVQVVLQFLKEEGYKESFEALKREAEVEYKENDLRPHVLRQNLGEMNITDQTSALRRILNGPKITSAVEESKTSFNGSPVAMLTIHENNEKYVLTSFTDGSVKKIDAAGKEIASVNHKISTLLCFEQQNNLVYFGTMSGSIGSLKLSDLSIHNQTNLPPGSIVGITIVGKYLFAASRGNHFIILNTDDLDSPVAIFTYPNPVTALCKVKDGVIYSVQNDSMFHFRKSDDVLNEVLFHMNPNSFDIGAMDIRYLEPCPADESIFVALTDRCSAYLYRYPKDSKQLEVMKVLTHFVSDGLTQPQLLWTFGPTLISTSDDQTVIGVEIESNMVSFKLTGWKKATRCVAIINKKLLVGAFDKSITVFNIELV</sequence>
<keyword evidence="2" id="KW-1185">Reference proteome</keyword>
<dbReference type="InterPro" id="IPR006594">
    <property type="entry name" value="LisH"/>
</dbReference>
<evidence type="ECO:0008006" key="3">
    <source>
        <dbReference type="Google" id="ProtNLM"/>
    </source>
</evidence>
<protein>
    <recommendedName>
        <fullName evidence="3">LisH domain-containing protein</fullName>
    </recommendedName>
</protein>
<comment type="caution">
    <text evidence="1">The sequence shown here is derived from an EMBL/GenBank/DDBJ whole genome shotgun (WGS) entry which is preliminary data.</text>
</comment>
<dbReference type="InterPro" id="IPR015943">
    <property type="entry name" value="WD40/YVTN_repeat-like_dom_sf"/>
</dbReference>
<accession>A0ABR2JU16</accession>
<dbReference type="Proteomes" id="UP001470230">
    <property type="component" value="Unassembled WGS sequence"/>
</dbReference>
<proteinExistence type="predicted"/>